<feature type="compositionally biased region" description="Low complexity" evidence="2">
    <location>
        <begin position="484"/>
        <end position="515"/>
    </location>
</feature>
<feature type="region of interest" description="Disordered" evidence="2">
    <location>
        <begin position="316"/>
        <end position="338"/>
    </location>
</feature>
<feature type="compositionally biased region" description="Pro residues" evidence="2">
    <location>
        <begin position="461"/>
        <end position="483"/>
    </location>
</feature>
<dbReference type="GeneID" id="83215095"/>
<reference evidence="3 4" key="1">
    <citation type="submission" date="2023-03" db="EMBL/GenBank/DDBJ databases">
        <title>Genome sequence of Lichtheimia ornata CBS 291.66.</title>
        <authorList>
            <person name="Mohabir J.T."/>
            <person name="Shea T.P."/>
            <person name="Kurbessoian T."/>
            <person name="Berby B."/>
            <person name="Fontaine J."/>
            <person name="Livny J."/>
            <person name="Gnirke A."/>
            <person name="Stajich J.E."/>
            <person name="Cuomo C.A."/>
        </authorList>
    </citation>
    <scope>NUCLEOTIDE SEQUENCE [LARGE SCALE GENOMIC DNA]</scope>
    <source>
        <strain evidence="3">CBS 291.66</strain>
    </source>
</reference>
<feature type="region of interest" description="Disordered" evidence="2">
    <location>
        <begin position="114"/>
        <end position="147"/>
    </location>
</feature>
<comment type="caution">
    <text evidence="3">The sequence shown here is derived from an EMBL/GenBank/DDBJ whole genome shotgun (WGS) entry which is preliminary data.</text>
</comment>
<accession>A0AAD7V1N0</accession>
<feature type="compositionally biased region" description="Low complexity" evidence="2">
    <location>
        <begin position="69"/>
        <end position="81"/>
    </location>
</feature>
<dbReference type="AlphaFoldDB" id="A0AAD7V1N0"/>
<feature type="compositionally biased region" description="Polar residues" evidence="2">
    <location>
        <begin position="59"/>
        <end position="68"/>
    </location>
</feature>
<name>A0AAD7V1N0_9FUNG</name>
<feature type="region of interest" description="Disordered" evidence="2">
    <location>
        <begin position="1"/>
        <end position="45"/>
    </location>
</feature>
<feature type="compositionally biased region" description="Basic and acidic residues" evidence="2">
    <location>
        <begin position="424"/>
        <end position="439"/>
    </location>
</feature>
<feature type="region of interest" description="Disordered" evidence="2">
    <location>
        <begin position="202"/>
        <end position="226"/>
    </location>
</feature>
<feature type="coiled-coil region" evidence="1">
    <location>
        <begin position="245"/>
        <end position="301"/>
    </location>
</feature>
<keyword evidence="4" id="KW-1185">Reference proteome</keyword>
<evidence type="ECO:0000256" key="2">
    <source>
        <dbReference type="SAM" id="MobiDB-lite"/>
    </source>
</evidence>
<evidence type="ECO:0000313" key="3">
    <source>
        <dbReference type="EMBL" id="KAJ8656610.1"/>
    </source>
</evidence>
<feature type="region of interest" description="Disordered" evidence="2">
    <location>
        <begin position="424"/>
        <end position="519"/>
    </location>
</feature>
<dbReference type="EMBL" id="JARTCD010000038">
    <property type="protein sequence ID" value="KAJ8656610.1"/>
    <property type="molecule type" value="Genomic_DNA"/>
</dbReference>
<protein>
    <submittedName>
        <fullName evidence="3">Uncharacterized protein</fullName>
    </submittedName>
</protein>
<feature type="compositionally biased region" description="Low complexity" evidence="2">
    <location>
        <begin position="18"/>
        <end position="36"/>
    </location>
</feature>
<gene>
    <name evidence="3" type="ORF">O0I10_007687</name>
</gene>
<feature type="compositionally biased region" description="Polar residues" evidence="2">
    <location>
        <begin position="1"/>
        <end position="10"/>
    </location>
</feature>
<dbReference type="Proteomes" id="UP001234581">
    <property type="component" value="Unassembled WGS sequence"/>
</dbReference>
<organism evidence="3 4">
    <name type="scientific">Lichtheimia ornata</name>
    <dbReference type="NCBI Taxonomy" id="688661"/>
    <lineage>
        <taxon>Eukaryota</taxon>
        <taxon>Fungi</taxon>
        <taxon>Fungi incertae sedis</taxon>
        <taxon>Mucoromycota</taxon>
        <taxon>Mucoromycotina</taxon>
        <taxon>Mucoromycetes</taxon>
        <taxon>Mucorales</taxon>
        <taxon>Lichtheimiaceae</taxon>
        <taxon>Lichtheimia</taxon>
    </lineage>
</organism>
<evidence type="ECO:0000313" key="4">
    <source>
        <dbReference type="Proteomes" id="UP001234581"/>
    </source>
</evidence>
<proteinExistence type="predicted"/>
<feature type="compositionally biased region" description="Low complexity" evidence="2">
    <location>
        <begin position="316"/>
        <end position="328"/>
    </location>
</feature>
<feature type="compositionally biased region" description="Low complexity" evidence="2">
    <location>
        <begin position="136"/>
        <end position="147"/>
    </location>
</feature>
<dbReference type="RefSeq" id="XP_058341523.1">
    <property type="nucleotide sequence ID" value="XM_058487701.1"/>
</dbReference>
<feature type="region of interest" description="Disordered" evidence="2">
    <location>
        <begin position="59"/>
        <end position="86"/>
    </location>
</feature>
<evidence type="ECO:0000256" key="1">
    <source>
        <dbReference type="SAM" id="Coils"/>
    </source>
</evidence>
<sequence length="599" mass="67373">MSTIDTSSQPIDPPPNKPSSKWKSTSSTSSTTSTQKPPRKVDRELQRIKSLAVVSGLNKQFSQEPQSMSPIPSISTTTTGASSGGAGYNNHYHHSHYVPHRPATVCGLSSDMRPYGARSQRSSSISSSHSRHSTTKSKATTTTMSSQRLKKTIELDELEKELLSMFEQAYLQRSQEQRVDNWVVSVMPPASDICSVDDAAAAHMDDNTPPATTPPDDARVAKRSSSRLSLGRDSIISEVGQQQRIRELESLYMATLKKLNQSEQNHTQWEQRIQQTIAAYIEEKEMEADRARQLAEVVVKQELIMEQMELHMHQVTAAAAAAAEPHTATTEEEQEQAKHTLHQLKSEIQELRDTRTAIENDISVLRRELDAEQRLLEQTWETSQTLTAECNEQRVQITEKLDTLKRQVMDKDMLLHKVYLTHRDVVPERPARNSNRDSKQQQPPPQQQRRSTATPRWTGGPLPPQAPPPTDPLPPVPLSPPPAQQQQQPQSSPEEVLSNSSKRPSISSSAGGASSCFEDPETEAAYREFAEQLQSRLSVSKEIDDLRVWQPADLDEFQKRMSRWSDMDEEDLKRHSLASSLRSKEGAAFWRGMKKKLRV</sequence>
<keyword evidence="1" id="KW-0175">Coiled coil</keyword>
<feature type="compositionally biased region" description="Low complexity" evidence="2">
    <location>
        <begin position="119"/>
        <end position="128"/>
    </location>
</feature>